<proteinExistence type="predicted"/>
<reference evidence="12" key="1">
    <citation type="submission" date="2024-02" db="UniProtKB">
        <authorList>
            <consortium name="WormBaseParasite"/>
        </authorList>
    </citation>
    <scope>IDENTIFICATION</scope>
</reference>
<evidence type="ECO:0000313" key="11">
    <source>
        <dbReference type="Proteomes" id="UP000035681"/>
    </source>
</evidence>
<dbReference type="PROSITE" id="PS51864">
    <property type="entry name" value="ASTACIN"/>
    <property type="match status" value="2"/>
</dbReference>
<evidence type="ECO:0000256" key="2">
    <source>
        <dbReference type="ARBA" id="ARBA00022833"/>
    </source>
</evidence>
<evidence type="ECO:0000256" key="6">
    <source>
        <dbReference type="PROSITE-ProRule" id="PRU01211"/>
    </source>
</evidence>
<keyword evidence="6 7" id="KW-0645">Protease</keyword>
<feature type="binding site" evidence="6">
    <location>
        <position position="378"/>
    </location>
    <ligand>
        <name>Zn(2+)</name>
        <dbReference type="ChEBI" id="CHEBI:29105"/>
        <note>catalytic</note>
    </ligand>
</feature>
<dbReference type="Pfam" id="PF04870">
    <property type="entry name" value="Moulting_cycle"/>
    <property type="match status" value="1"/>
</dbReference>
<dbReference type="InterPro" id="IPR009030">
    <property type="entry name" value="Growth_fac_rcpt_cys_sf"/>
</dbReference>
<dbReference type="InterPro" id="IPR001506">
    <property type="entry name" value="Peptidase_M12A"/>
</dbReference>
<feature type="region of interest" description="Disordered" evidence="8">
    <location>
        <begin position="1376"/>
        <end position="1400"/>
    </location>
</feature>
<dbReference type="Gene3D" id="3.40.390.10">
    <property type="entry name" value="Collagenase (Catalytic Domain)"/>
    <property type="match status" value="2"/>
</dbReference>
<evidence type="ECO:0000259" key="9">
    <source>
        <dbReference type="PROSITE" id="PS50026"/>
    </source>
</evidence>
<dbReference type="SMART" id="SM00235">
    <property type="entry name" value="ZnMc"/>
    <property type="match status" value="2"/>
</dbReference>
<evidence type="ECO:0000259" key="10">
    <source>
        <dbReference type="PROSITE" id="PS51864"/>
    </source>
</evidence>
<dbReference type="WBParaSite" id="TCONS_00005632.p1">
    <property type="protein sequence ID" value="TCONS_00005632.p1"/>
    <property type="gene ID" value="XLOC_003893"/>
</dbReference>
<keyword evidence="6 7" id="KW-0378">Hydrolase</keyword>
<keyword evidence="1 6" id="KW-0479">Metal-binding</keyword>
<name>A0AAF5D1Z5_STRER</name>
<dbReference type="GO" id="GO:0008270">
    <property type="term" value="F:zinc ion binding"/>
    <property type="evidence" value="ECO:0007669"/>
    <property type="project" value="UniProtKB-UniRule"/>
</dbReference>
<dbReference type="EC" id="3.4.24.-" evidence="7"/>
<dbReference type="PROSITE" id="PS00022">
    <property type="entry name" value="EGF_1"/>
    <property type="match status" value="2"/>
</dbReference>
<comment type="cofactor">
    <cofactor evidence="6 7">
        <name>Zn(2+)</name>
        <dbReference type="ChEBI" id="CHEBI:29105"/>
    </cofactor>
    <text evidence="6 7">Binds 1 zinc ion per subunit.</text>
</comment>
<feature type="active site" evidence="6">
    <location>
        <position position="746"/>
    </location>
</feature>
<dbReference type="PRINTS" id="PR00480">
    <property type="entry name" value="ASTACIN"/>
</dbReference>
<dbReference type="InterPro" id="IPR006954">
    <property type="entry name" value="Mlt-10-like"/>
</dbReference>
<feature type="binding site" evidence="6">
    <location>
        <position position="745"/>
    </location>
    <ligand>
        <name>Zn(2+)</name>
        <dbReference type="ChEBI" id="CHEBI:29105"/>
        <note>catalytic</note>
    </ligand>
</feature>
<keyword evidence="4 5" id="KW-1015">Disulfide bond</keyword>
<dbReference type="InterPro" id="IPR000742">
    <property type="entry name" value="EGF"/>
</dbReference>
<feature type="binding site" evidence="6">
    <location>
        <position position="372"/>
    </location>
    <ligand>
        <name>Zn(2+)</name>
        <dbReference type="ChEBI" id="CHEBI:29105"/>
        <note>catalytic</note>
    </ligand>
</feature>
<organism evidence="11 12">
    <name type="scientific">Strongyloides stercoralis</name>
    <name type="common">Threadworm</name>
    <dbReference type="NCBI Taxonomy" id="6248"/>
    <lineage>
        <taxon>Eukaryota</taxon>
        <taxon>Metazoa</taxon>
        <taxon>Ecdysozoa</taxon>
        <taxon>Nematoda</taxon>
        <taxon>Chromadorea</taxon>
        <taxon>Rhabditida</taxon>
        <taxon>Tylenchina</taxon>
        <taxon>Panagrolaimomorpha</taxon>
        <taxon>Strongyloidoidea</taxon>
        <taxon>Strongyloididae</taxon>
        <taxon>Strongyloides</taxon>
    </lineage>
</organism>
<comment type="caution">
    <text evidence="5">Lacks conserved residue(s) required for the propagation of feature annotation.</text>
</comment>
<dbReference type="SUPFAM" id="SSF57184">
    <property type="entry name" value="Growth factor receptor domain"/>
    <property type="match status" value="1"/>
</dbReference>
<feature type="domain" description="Peptidase M12A" evidence="10">
    <location>
        <begin position="279"/>
        <end position="469"/>
    </location>
</feature>
<dbReference type="Pfam" id="PF01400">
    <property type="entry name" value="Astacin"/>
    <property type="match status" value="2"/>
</dbReference>
<feature type="region of interest" description="Disordered" evidence="8">
    <location>
        <begin position="156"/>
        <end position="197"/>
    </location>
</feature>
<accession>A0AAF5D1Z5</accession>
<feature type="binding site" evidence="6">
    <location>
        <position position="755"/>
    </location>
    <ligand>
        <name>Zn(2+)</name>
        <dbReference type="ChEBI" id="CHEBI:29105"/>
        <note>catalytic</note>
    </ligand>
</feature>
<evidence type="ECO:0000256" key="1">
    <source>
        <dbReference type="ARBA" id="ARBA00022723"/>
    </source>
</evidence>
<sequence>MFYMIQQKNTIYTSVDKKNHYNFIQTRQCNCSQIIDINNLWNNLLSKGISLGIPNDIIKLAKKVAYNLLIEDEEWTKLQLKEKKQAHGDNFWLTNNNEHCHCFYYTNTAFRNIRKINPNWPEDIDRLKIFIIGEINLLHKTWYYYNKYQGLEKKSNEEHQKLRNEIRNKKKSKFDRERGGNGKKNFKEKGSRRSSGNNYKQELELFNRLQQYSEKVETITFLKNAHKNRIDCLLSKIIQMLSYLVDLLPPVIFSITIKESLKNHNFIEIIKDDIKEHQKRQNNDKNKWKFPILYQVIPPVNGKVVDRGLRFLMNLTCLKFKRVPKLKTTGLSYFRGNGCWSHVGKVFKGIPQPISIGNECELDWVIHHETMHALGFEHEVSRPDRNKYVTPLFENVQRDSYSNFIVEPSSITHKLRYDFGSVMHYNREAFSKNGKLTLIPKNHHYLKTMGQVVQANFKDIKLINFHYCNNVCKVKLRCLNEGYTDPKNCKKCRCPSFYTGTYCGKLKKSYRSCPPQNLTPTNRRKILIIRGGRKCYFKFTTSHKNKIKIILKDSNLPLRDVCEPNSGLEVKYLLNKGVSGARFCGKDKNKVIISNGNVVTMKYVAYHRNQFFTKNCTKSNICFLLILTTFTLCKKKQNLINKNFLWDDENIRIERSILESPKSKWELPINFTIKENLDENEILSAIEGIENQTCIRFNRVNEITGVGIQYINGPHCKSIVGKSKKTPIQNITIGPDCDWKGGIQHETAHALGLLHEMSRKDRDKYIKILEENLDPESHVNFKIFDKLNLLTYGINFNYGSCMLYNRFAGSKNDKPAVKAILPYYSKTMGQLNHLAFTDVKLLNMHYCSNICQKNLKCQNNGYTNPNNCSICLCPRFFEGTLCEKMWYSPPTCGKKILKSKSKLQTLKIAGIKKCLYKIVSPKKNKISLEIKYAKLVNEINCNPNKGVEIKYLIDKSVSGAVLCGHYKNADNIFFKIYYTFLKSKARSMLKSLPIEESVIFNICMKDAKILKDLAKCVGNVIKTKNYYKSKNNKKNNIKKLKMKPIRRIKNVIKKHKRIRRPKNCIFCKMLKKHLTKSKQITVRKKREYNIFNDKIHKTTEYNNELPYYLKKLNLIKEYGIMQEKVQKYISKISQKNGKILNELNYSIKYKFFPKENDSSNDVLSKITTILNNYISQKQKYSIFSPRLFNLFPSCKSNNCKNDKFLSPTIFSFHNKDGFLSIPEILKSTSLSNNEINHWINILIDVSGAGKIVNKTIDDLNEKIKEMKDIIYPNIIAIENKERIVKKFKEIITNEQKHDYIHNGYSFLNKEQIDILFEKKHFKEENERLTKLSFLSKDKLEELLENSILNLAENNDKFNKWTNINLDSFNIENKKFRSKREEENKNGEKNNEKNEHDDDNHISILKPNAFSTIINEPTFIDITILSPKAFITEIASPEAASLQLLDPQAFVAAILSPNALFARILRPGFFRTEILSPSAINTWVLSPDIFMAEVLSPKIFEAKILSPQYMFLEVLSPGLLSPNILSSDENGIVVLSPKILSPLIESNEKMIIEILSPHILSGQTGHDNTSEIIF</sequence>
<feature type="disulfide bond" evidence="5">
    <location>
        <begin position="873"/>
        <end position="882"/>
    </location>
</feature>
<feature type="binding site" evidence="6">
    <location>
        <position position="368"/>
    </location>
    <ligand>
        <name>Zn(2+)</name>
        <dbReference type="ChEBI" id="CHEBI:29105"/>
        <note>catalytic</note>
    </ligand>
</feature>
<dbReference type="InterPro" id="IPR024079">
    <property type="entry name" value="MetalloPept_cat_dom_sf"/>
</dbReference>
<feature type="active site" evidence="6">
    <location>
        <position position="369"/>
    </location>
</feature>
<evidence type="ECO:0000256" key="3">
    <source>
        <dbReference type="ARBA" id="ARBA00023049"/>
    </source>
</evidence>
<keyword evidence="11" id="KW-1185">Reference proteome</keyword>
<dbReference type="InterPro" id="IPR034035">
    <property type="entry name" value="Astacin-like_dom"/>
</dbReference>
<dbReference type="PROSITE" id="PS50026">
    <property type="entry name" value="EGF_3"/>
    <property type="match status" value="1"/>
</dbReference>
<dbReference type="GO" id="GO:0006508">
    <property type="term" value="P:proteolysis"/>
    <property type="evidence" value="ECO:0007669"/>
    <property type="project" value="UniProtKB-KW"/>
</dbReference>
<keyword evidence="3 6" id="KW-0482">Metalloprotease</keyword>
<dbReference type="GO" id="GO:0004222">
    <property type="term" value="F:metalloendopeptidase activity"/>
    <property type="evidence" value="ECO:0007669"/>
    <property type="project" value="UniProtKB-UniRule"/>
</dbReference>
<feature type="domain" description="Peptidase M12A" evidence="10">
    <location>
        <begin position="655"/>
        <end position="848"/>
    </location>
</feature>
<keyword evidence="2 6" id="KW-0862">Zinc</keyword>
<feature type="domain" description="EGF-like" evidence="9">
    <location>
        <begin position="843"/>
        <end position="883"/>
    </location>
</feature>
<feature type="compositionally biased region" description="Basic and acidic residues" evidence="8">
    <location>
        <begin position="156"/>
        <end position="167"/>
    </location>
</feature>
<dbReference type="Proteomes" id="UP000035681">
    <property type="component" value="Unplaced"/>
</dbReference>
<dbReference type="SUPFAM" id="SSF55486">
    <property type="entry name" value="Metalloproteases ('zincins'), catalytic domain"/>
    <property type="match status" value="2"/>
</dbReference>
<evidence type="ECO:0000313" key="12">
    <source>
        <dbReference type="WBParaSite" id="TCONS_00005632.p1"/>
    </source>
</evidence>
<dbReference type="AlphaFoldDB" id="A0AAF5D1Z5"/>
<evidence type="ECO:0000256" key="8">
    <source>
        <dbReference type="SAM" id="MobiDB-lite"/>
    </source>
</evidence>
<dbReference type="InterPro" id="IPR006026">
    <property type="entry name" value="Peptidase_Metallo"/>
</dbReference>
<dbReference type="PANTHER" id="PTHR10127">
    <property type="entry name" value="DISCOIDIN, CUB, EGF, LAMININ , AND ZINC METALLOPROTEASE DOMAIN CONTAINING"/>
    <property type="match status" value="1"/>
</dbReference>
<evidence type="ECO:0000256" key="4">
    <source>
        <dbReference type="ARBA" id="ARBA00023157"/>
    </source>
</evidence>
<feature type="compositionally biased region" description="Basic and acidic residues" evidence="8">
    <location>
        <begin position="174"/>
        <end position="191"/>
    </location>
</feature>
<dbReference type="PANTHER" id="PTHR10127:SF819">
    <property type="entry name" value="ZINC METALLOPROTEINASE NAS-26"/>
    <property type="match status" value="1"/>
</dbReference>
<dbReference type="CDD" id="cd04280">
    <property type="entry name" value="ZnMc_astacin_like"/>
    <property type="match status" value="1"/>
</dbReference>
<keyword evidence="5" id="KW-0245">EGF-like domain</keyword>
<feature type="disulfide bond" evidence="5">
    <location>
        <begin position="847"/>
        <end position="857"/>
    </location>
</feature>
<protein>
    <recommendedName>
        <fullName evidence="7">Metalloendopeptidase</fullName>
        <ecNumber evidence="7">3.4.24.-</ecNumber>
    </recommendedName>
</protein>
<feature type="binding site" evidence="6">
    <location>
        <position position="749"/>
    </location>
    <ligand>
        <name>Zn(2+)</name>
        <dbReference type="ChEBI" id="CHEBI:29105"/>
        <note>catalytic</note>
    </ligand>
</feature>
<evidence type="ECO:0000256" key="5">
    <source>
        <dbReference type="PROSITE-ProRule" id="PRU00076"/>
    </source>
</evidence>
<evidence type="ECO:0000256" key="7">
    <source>
        <dbReference type="RuleBase" id="RU361183"/>
    </source>
</evidence>